<gene>
    <name evidence="10" type="ORF">BCR37DRAFT_384608</name>
</gene>
<dbReference type="InterPro" id="IPR055207">
    <property type="entry name" value="POLR3C_WHD"/>
</dbReference>
<dbReference type="InterPro" id="IPR008806">
    <property type="entry name" value="RNA_pol_III_Rpc82_C"/>
</dbReference>
<evidence type="ECO:0000256" key="2">
    <source>
        <dbReference type="ARBA" id="ARBA00022478"/>
    </source>
</evidence>
<dbReference type="Pfam" id="PF22536">
    <property type="entry name" value="WHD_POLR3C"/>
    <property type="match status" value="1"/>
</dbReference>
<name>A0A1Y2EQM5_PROLT</name>
<comment type="subunit">
    <text evidence="6">Component of the RNA polymerase III (Pol III) complex consisting of 17 subunits.</text>
</comment>
<evidence type="ECO:0000256" key="7">
    <source>
        <dbReference type="SAM" id="MobiDB-lite"/>
    </source>
</evidence>
<keyword evidence="2 6" id="KW-0240">DNA-directed RNA polymerase</keyword>
<evidence type="ECO:0000256" key="4">
    <source>
        <dbReference type="ARBA" id="ARBA00023242"/>
    </source>
</evidence>
<keyword evidence="11" id="KW-1185">Reference proteome</keyword>
<dbReference type="OrthoDB" id="272392at2759"/>
<proteinExistence type="inferred from homology"/>
<evidence type="ECO:0000256" key="6">
    <source>
        <dbReference type="RuleBase" id="RU367076"/>
    </source>
</evidence>
<dbReference type="RefSeq" id="XP_040721896.1">
    <property type="nucleotide sequence ID" value="XM_040870269.1"/>
</dbReference>
<dbReference type="AlphaFoldDB" id="A0A1Y2EQM5"/>
<comment type="function">
    <text evidence="5 6">DNA-dependent RNA polymerase catalyzes the transcription of DNA into RNA using the four ribonucleoside triphosphates as substrates. Specific core component of RNA polymerase III which synthesizes small RNAs, such as 5S rRNA and tRNAs.</text>
</comment>
<evidence type="ECO:0000259" key="9">
    <source>
        <dbReference type="Pfam" id="PF22536"/>
    </source>
</evidence>
<dbReference type="Gene3D" id="1.10.10.10">
    <property type="entry name" value="Winged helix-like DNA-binding domain superfamily/Winged helix DNA-binding domain"/>
    <property type="match status" value="1"/>
</dbReference>
<accession>A0A1Y2EQM5</accession>
<comment type="caution">
    <text evidence="10">The sequence shown here is derived from an EMBL/GenBank/DDBJ whole genome shotgun (WGS) entry which is preliminary data.</text>
</comment>
<keyword evidence="3 6" id="KW-0804">Transcription</keyword>
<dbReference type="Proteomes" id="UP000193685">
    <property type="component" value="Unassembled WGS sequence"/>
</dbReference>
<dbReference type="GeneID" id="63786868"/>
<dbReference type="GO" id="GO:0003697">
    <property type="term" value="F:single-stranded DNA binding"/>
    <property type="evidence" value="ECO:0007669"/>
    <property type="project" value="UniProtKB-UniRule"/>
</dbReference>
<dbReference type="Pfam" id="PF05645">
    <property type="entry name" value="RNA_pol_Rpc82"/>
    <property type="match status" value="1"/>
</dbReference>
<evidence type="ECO:0000256" key="1">
    <source>
        <dbReference type="ARBA" id="ARBA00004123"/>
    </source>
</evidence>
<evidence type="ECO:0000313" key="10">
    <source>
        <dbReference type="EMBL" id="ORY73891.1"/>
    </source>
</evidence>
<comment type="similarity">
    <text evidence="6">Belongs to the RNA polymerase beta chain family.</text>
</comment>
<dbReference type="PANTHER" id="PTHR12949">
    <property type="entry name" value="RNA POLYMERASE III DNA DIRECTED -RELATED"/>
    <property type="match status" value="1"/>
</dbReference>
<feature type="compositionally biased region" description="Acidic residues" evidence="7">
    <location>
        <begin position="317"/>
        <end position="337"/>
    </location>
</feature>
<feature type="domain" description="RNA polymerase III Rpc82 C -terminal" evidence="8">
    <location>
        <begin position="107"/>
        <end position="376"/>
    </location>
</feature>
<feature type="region of interest" description="Disordered" evidence="7">
    <location>
        <begin position="314"/>
        <end position="340"/>
    </location>
</feature>
<dbReference type="InterPro" id="IPR039748">
    <property type="entry name" value="RPC3"/>
</dbReference>
<keyword evidence="4 6" id="KW-0539">Nucleus</keyword>
<dbReference type="PANTHER" id="PTHR12949:SF0">
    <property type="entry name" value="DNA-DIRECTED RNA POLYMERASE III SUBUNIT RPC3"/>
    <property type="match status" value="1"/>
</dbReference>
<evidence type="ECO:0000259" key="8">
    <source>
        <dbReference type="Pfam" id="PF05645"/>
    </source>
</evidence>
<evidence type="ECO:0000256" key="5">
    <source>
        <dbReference type="ARBA" id="ARBA00025127"/>
    </source>
</evidence>
<dbReference type="GO" id="GO:0005666">
    <property type="term" value="C:RNA polymerase III complex"/>
    <property type="evidence" value="ECO:0007669"/>
    <property type="project" value="UniProtKB-UniRule"/>
</dbReference>
<dbReference type="STRING" id="56484.A0A1Y2EQM5"/>
<feature type="domain" description="DNA-directed RNA polymerase III subunit RPC3 winged-helix" evidence="9">
    <location>
        <begin position="383"/>
        <end position="458"/>
    </location>
</feature>
<sequence length="545" mass="62018">MQPKLVKRCLAALIMHACCQFAKFPLYHEEDQARVLYECNHVQIMALSQVGKAIFHTSRNHSVHAAAMVKHVLAQGQVRVRDLLLQFSAHEDTQDQDTSAAALEHRIIKLLHERYFVFAHPRDHIIAAEREREVRDKAKLDAKKNLSDAKLKQQIEEKVSAIMHRREREDNDKIDALYSTAVGLSSLDGSDHGPARKRVKMDNGSAATSLLDGDAIVRFNFDKLGVLARTRDLVSLCALCCGDETARIYGRLLDTLQLKTASCRQRGKLRVPITERHIARAIPDDMDLDDAWCTPPKSSRVAQNKRFEPHVAHTGYESDEIMSDEERSDESDMDEAGPEPSVHSKRILAILTGSHVPFVSQLTSTSYEIDFELLGEVLRERQVEALVSQQLGPTAVRLLRIIKEKRKVDEKQLYAIALLQHKDIRQALTSLHQLGVLELQEVPKRLDRQPSLTLFFWFHKPEKAAMTLASELCLAMARIHQRLEALLKDKSRLLAKSKRTDVRHREAELMSPAELRDLKGVYAMQERLLCQCARAYQAYQSLVQY</sequence>
<dbReference type="InterPro" id="IPR036388">
    <property type="entry name" value="WH-like_DNA-bd_sf"/>
</dbReference>
<dbReference type="EMBL" id="MCFI01000032">
    <property type="protein sequence ID" value="ORY73891.1"/>
    <property type="molecule type" value="Genomic_DNA"/>
</dbReference>
<organism evidence="10 11">
    <name type="scientific">Protomyces lactucae-debilis</name>
    <dbReference type="NCBI Taxonomy" id="2754530"/>
    <lineage>
        <taxon>Eukaryota</taxon>
        <taxon>Fungi</taxon>
        <taxon>Dikarya</taxon>
        <taxon>Ascomycota</taxon>
        <taxon>Taphrinomycotina</taxon>
        <taxon>Taphrinomycetes</taxon>
        <taxon>Taphrinales</taxon>
        <taxon>Protomycetaceae</taxon>
        <taxon>Protomyces</taxon>
    </lineage>
</organism>
<evidence type="ECO:0000313" key="11">
    <source>
        <dbReference type="Proteomes" id="UP000193685"/>
    </source>
</evidence>
<evidence type="ECO:0000256" key="3">
    <source>
        <dbReference type="ARBA" id="ARBA00023163"/>
    </source>
</evidence>
<dbReference type="GO" id="GO:0006351">
    <property type="term" value="P:DNA-templated transcription"/>
    <property type="evidence" value="ECO:0007669"/>
    <property type="project" value="InterPro"/>
</dbReference>
<reference evidence="10 11" key="1">
    <citation type="submission" date="2016-07" db="EMBL/GenBank/DDBJ databases">
        <title>Pervasive Adenine N6-methylation of Active Genes in Fungi.</title>
        <authorList>
            <consortium name="DOE Joint Genome Institute"/>
            <person name="Mondo S.J."/>
            <person name="Dannebaum R.O."/>
            <person name="Kuo R.C."/>
            <person name="Labutti K."/>
            <person name="Haridas S."/>
            <person name="Kuo A."/>
            <person name="Salamov A."/>
            <person name="Ahrendt S.R."/>
            <person name="Lipzen A."/>
            <person name="Sullivan W."/>
            <person name="Andreopoulos W.B."/>
            <person name="Clum A."/>
            <person name="Lindquist E."/>
            <person name="Daum C."/>
            <person name="Ramamoorthy G.K."/>
            <person name="Gryganskyi A."/>
            <person name="Culley D."/>
            <person name="Magnuson J.K."/>
            <person name="James T.Y."/>
            <person name="O'Malley M.A."/>
            <person name="Stajich J.E."/>
            <person name="Spatafora J.W."/>
            <person name="Visel A."/>
            <person name="Grigoriev I.V."/>
        </authorList>
    </citation>
    <scope>NUCLEOTIDE SEQUENCE [LARGE SCALE GENOMIC DNA]</scope>
    <source>
        <strain evidence="10 11">12-1054</strain>
    </source>
</reference>
<protein>
    <recommendedName>
        <fullName evidence="6">DNA-directed RNA polymerase III subunit RPC3</fullName>
        <shortName evidence="6">RNA polymerase III subunit C3</shortName>
    </recommendedName>
</protein>
<comment type="subcellular location">
    <subcellularLocation>
        <location evidence="1 6">Nucleus</location>
    </subcellularLocation>
</comment>